<proteinExistence type="inferred from homology"/>
<dbReference type="Proteomes" id="UP000477285">
    <property type="component" value="Unassembled WGS sequence"/>
</dbReference>
<dbReference type="SMART" id="SM00644">
    <property type="entry name" value="Ami_2"/>
    <property type="match status" value="1"/>
</dbReference>
<dbReference type="SUPFAM" id="SSF47090">
    <property type="entry name" value="PGBD-like"/>
    <property type="match status" value="1"/>
</dbReference>
<keyword evidence="5" id="KW-0961">Cell wall biogenesis/degradation</keyword>
<dbReference type="RefSeq" id="WP_118340622.1">
    <property type="nucleotide sequence ID" value="NZ_JAAIMU010000114.1"/>
</dbReference>
<sequence length="253" mass="28465">MNINQQYISERNSYSGQIPRYIVIHNTDNYSTDADARAHAMAQYHGNFDGYSAHVYVDDKSAYQAMPYSRGAWHVGVNYGGRLFGTVNNRNSVGIEMCVQAGFDYDKAFANTAEVCRRLMSELNIPADRVIQHYDVCAKNCPSTIRAKNDWNRFKKLIQEKEEENSPSGGKKITLTEELRVILPELSRGCTGTAVKMLQVFLQVQTDGIFGTETENALRTFQKNTNQSADGICGKNSWTAIAVHMRENTYAGY</sequence>
<dbReference type="EC" id="3.5.1.28" evidence="3"/>
<keyword evidence="4" id="KW-0378">Hydrolase</keyword>
<dbReference type="Gene3D" id="1.10.101.10">
    <property type="entry name" value="PGBD-like superfamily/PGBD"/>
    <property type="match status" value="1"/>
</dbReference>
<comment type="catalytic activity">
    <reaction evidence="1">
        <text>Hydrolyzes the link between N-acetylmuramoyl residues and L-amino acid residues in certain cell-wall glycopeptides.</text>
        <dbReference type="EC" id="3.5.1.28"/>
    </reaction>
</comment>
<dbReference type="Pfam" id="PF01471">
    <property type="entry name" value="PG_binding_1"/>
    <property type="match status" value="1"/>
</dbReference>
<dbReference type="InterPro" id="IPR036365">
    <property type="entry name" value="PGBD-like_sf"/>
</dbReference>
<dbReference type="InterPro" id="IPR051206">
    <property type="entry name" value="NAMLAA_amidase_2"/>
</dbReference>
<evidence type="ECO:0000256" key="4">
    <source>
        <dbReference type="ARBA" id="ARBA00022801"/>
    </source>
</evidence>
<dbReference type="InterPro" id="IPR002502">
    <property type="entry name" value="Amidase_domain"/>
</dbReference>
<dbReference type="InterPro" id="IPR036366">
    <property type="entry name" value="PGBDSf"/>
</dbReference>
<evidence type="ECO:0000313" key="7">
    <source>
        <dbReference type="EMBL" id="MZL32627.1"/>
    </source>
</evidence>
<protein>
    <recommendedName>
        <fullName evidence="3">N-acetylmuramoyl-L-alanine amidase</fullName>
        <ecNumber evidence="3">3.5.1.28</ecNumber>
    </recommendedName>
</protein>
<comment type="caution">
    <text evidence="7">The sequence shown here is derived from an EMBL/GenBank/DDBJ whole genome shotgun (WGS) entry which is preliminary data.</text>
</comment>
<feature type="domain" description="N-acetylmuramoyl-L-alanine amidase" evidence="6">
    <location>
        <begin position="9"/>
        <end position="154"/>
    </location>
</feature>
<comment type="similarity">
    <text evidence="2">Belongs to the N-acetylmuramoyl-L-alanine amidase 2 family.</text>
</comment>
<dbReference type="PANTHER" id="PTHR30417">
    <property type="entry name" value="N-ACETYLMURAMOYL-L-ALANINE AMIDASE AMID"/>
    <property type="match status" value="1"/>
</dbReference>
<dbReference type="Pfam" id="PF01510">
    <property type="entry name" value="Amidase_2"/>
    <property type="match status" value="1"/>
</dbReference>
<dbReference type="InterPro" id="IPR002477">
    <property type="entry name" value="Peptidoglycan-bd-like"/>
</dbReference>
<dbReference type="SUPFAM" id="SSF55846">
    <property type="entry name" value="N-acetylmuramoyl-L-alanine amidase-like"/>
    <property type="match status" value="1"/>
</dbReference>
<dbReference type="GO" id="GO:0008745">
    <property type="term" value="F:N-acetylmuramoyl-L-alanine amidase activity"/>
    <property type="evidence" value="ECO:0007669"/>
    <property type="project" value="UniProtKB-EC"/>
</dbReference>
<organism evidence="7 8">
    <name type="scientific">Blautia wexlerae</name>
    <dbReference type="NCBI Taxonomy" id="418240"/>
    <lineage>
        <taxon>Bacteria</taxon>
        <taxon>Bacillati</taxon>
        <taxon>Bacillota</taxon>
        <taxon>Clostridia</taxon>
        <taxon>Lachnospirales</taxon>
        <taxon>Lachnospiraceae</taxon>
        <taxon>Blautia</taxon>
    </lineage>
</organism>
<dbReference type="AlphaFoldDB" id="A0A6L8SZ75"/>
<dbReference type="GO" id="GO:0071555">
    <property type="term" value="P:cell wall organization"/>
    <property type="evidence" value="ECO:0007669"/>
    <property type="project" value="UniProtKB-KW"/>
</dbReference>
<dbReference type="Gene3D" id="3.40.80.10">
    <property type="entry name" value="Peptidoglycan recognition protein-like"/>
    <property type="match status" value="1"/>
</dbReference>
<evidence type="ECO:0000256" key="1">
    <source>
        <dbReference type="ARBA" id="ARBA00001561"/>
    </source>
</evidence>
<dbReference type="GO" id="GO:0009254">
    <property type="term" value="P:peptidoglycan turnover"/>
    <property type="evidence" value="ECO:0007669"/>
    <property type="project" value="TreeGrafter"/>
</dbReference>
<evidence type="ECO:0000256" key="3">
    <source>
        <dbReference type="ARBA" id="ARBA00011901"/>
    </source>
</evidence>
<name>A0A6L8SZ75_9FIRM</name>
<dbReference type="CDD" id="cd06583">
    <property type="entry name" value="PGRP"/>
    <property type="match status" value="1"/>
</dbReference>
<accession>A0A6L8SZ75</accession>
<evidence type="ECO:0000256" key="5">
    <source>
        <dbReference type="ARBA" id="ARBA00023316"/>
    </source>
</evidence>
<evidence type="ECO:0000313" key="8">
    <source>
        <dbReference type="Proteomes" id="UP000477285"/>
    </source>
</evidence>
<reference evidence="7 8" key="1">
    <citation type="journal article" date="2019" name="Nat. Med.">
        <title>A library of human gut bacterial isolates paired with longitudinal multiomics data enables mechanistic microbiome research.</title>
        <authorList>
            <person name="Poyet M."/>
            <person name="Groussin M."/>
            <person name="Gibbons S.M."/>
            <person name="Avila-Pacheco J."/>
            <person name="Jiang X."/>
            <person name="Kearney S.M."/>
            <person name="Perrotta A.R."/>
            <person name="Berdy B."/>
            <person name="Zhao S."/>
            <person name="Lieberman T.D."/>
            <person name="Swanson P.K."/>
            <person name="Smith M."/>
            <person name="Roesemann S."/>
            <person name="Alexander J.E."/>
            <person name="Rich S.A."/>
            <person name="Livny J."/>
            <person name="Vlamakis H."/>
            <person name="Clish C."/>
            <person name="Bullock K."/>
            <person name="Deik A."/>
            <person name="Scott J."/>
            <person name="Pierce K.A."/>
            <person name="Xavier R.J."/>
            <person name="Alm E.J."/>
        </authorList>
    </citation>
    <scope>NUCLEOTIDE SEQUENCE [LARGE SCALE GENOMIC DNA]</scope>
    <source>
        <strain evidence="7 8">BIOML-A1</strain>
    </source>
</reference>
<dbReference type="InterPro" id="IPR036505">
    <property type="entry name" value="Amidase/PGRP_sf"/>
</dbReference>
<gene>
    <name evidence="7" type="ORF">GT728_05255</name>
</gene>
<dbReference type="PANTHER" id="PTHR30417:SF1">
    <property type="entry name" value="N-ACETYLMURAMOYL-L-ALANINE AMIDASE AMID"/>
    <property type="match status" value="1"/>
</dbReference>
<evidence type="ECO:0000259" key="6">
    <source>
        <dbReference type="SMART" id="SM00644"/>
    </source>
</evidence>
<evidence type="ECO:0000256" key="2">
    <source>
        <dbReference type="ARBA" id="ARBA00007553"/>
    </source>
</evidence>
<dbReference type="EMBL" id="WWVQ01000009">
    <property type="protein sequence ID" value="MZL32627.1"/>
    <property type="molecule type" value="Genomic_DNA"/>
</dbReference>
<dbReference type="GO" id="GO:0009253">
    <property type="term" value="P:peptidoglycan catabolic process"/>
    <property type="evidence" value="ECO:0007669"/>
    <property type="project" value="InterPro"/>
</dbReference>